<dbReference type="InterPro" id="IPR000045">
    <property type="entry name" value="Prepilin_IV_endopep_pep"/>
</dbReference>
<keyword evidence="1" id="KW-1133">Transmembrane helix</keyword>
<feature type="domain" description="Prepilin type IV endopeptidase peptidase" evidence="2">
    <location>
        <begin position="10"/>
        <end position="109"/>
    </location>
</feature>
<keyword evidence="1" id="KW-0812">Transmembrane</keyword>
<dbReference type="Proteomes" id="UP001056635">
    <property type="component" value="Chromosome"/>
</dbReference>
<feature type="transmembrane region" description="Helical" evidence="1">
    <location>
        <begin position="96"/>
        <end position="115"/>
    </location>
</feature>
<feature type="transmembrane region" description="Helical" evidence="1">
    <location>
        <begin position="56"/>
        <end position="75"/>
    </location>
</feature>
<sequence length="131" mass="14914">MLWLFDVNFIIITLVLLYISWQDILLRVIAHRSLFCLFLSLLSLLFSAHWQLNFFAAATLFITGFLLFAINTIGGGDVKLMALLALFTPEKMFTDFLLLTAFIGGAIVIFSLFFFDARSVNMECPTGWLFL</sequence>
<protein>
    <submittedName>
        <fullName evidence="3">Prepilin peptidase</fullName>
        <ecNumber evidence="3">3.4.23.43</ecNumber>
    </submittedName>
</protein>
<keyword evidence="1" id="KW-0472">Membrane</keyword>
<dbReference type="EMBL" id="CP082904">
    <property type="protein sequence ID" value="UQY44408.1"/>
    <property type="molecule type" value="Genomic_DNA"/>
</dbReference>
<evidence type="ECO:0000313" key="4">
    <source>
        <dbReference type="Proteomes" id="UP001056635"/>
    </source>
</evidence>
<gene>
    <name evidence="3" type="ORF">K6958_01465</name>
</gene>
<accession>A0ABY4RAS2</accession>
<reference evidence="3" key="1">
    <citation type="submission" date="2021-09" db="EMBL/GenBank/DDBJ databases">
        <title>First case of bloodstream infection caused by Mixta hanseatica sp. nov., a member of the Erwiniaceae family.</title>
        <authorList>
            <person name="Both A."/>
            <person name="Huang J."/>
            <person name="Wenzel P."/>
            <person name="Aepfelbacher M."/>
            <person name="Rohde H."/>
            <person name="Christner M."/>
            <person name="Hentschke M."/>
        </authorList>
    </citation>
    <scope>NUCLEOTIDE SEQUENCE</scope>
    <source>
        <strain evidence="3">X22927</strain>
    </source>
</reference>
<dbReference type="Pfam" id="PF01478">
    <property type="entry name" value="Peptidase_A24"/>
    <property type="match status" value="1"/>
</dbReference>
<organism evidence="3 4">
    <name type="scientific">Mixta hanseatica</name>
    <dbReference type="NCBI Taxonomy" id="2872648"/>
    <lineage>
        <taxon>Bacteria</taxon>
        <taxon>Pseudomonadati</taxon>
        <taxon>Pseudomonadota</taxon>
        <taxon>Gammaproteobacteria</taxon>
        <taxon>Enterobacterales</taxon>
        <taxon>Erwiniaceae</taxon>
        <taxon>Mixta</taxon>
    </lineage>
</organism>
<dbReference type="EC" id="3.4.23.43" evidence="3"/>
<evidence type="ECO:0000313" key="3">
    <source>
        <dbReference type="EMBL" id="UQY44408.1"/>
    </source>
</evidence>
<evidence type="ECO:0000256" key="1">
    <source>
        <dbReference type="SAM" id="Phobius"/>
    </source>
</evidence>
<keyword evidence="4" id="KW-1185">Reference proteome</keyword>
<evidence type="ECO:0000259" key="2">
    <source>
        <dbReference type="Pfam" id="PF01478"/>
    </source>
</evidence>
<name>A0ABY4RAS2_9GAMM</name>
<proteinExistence type="predicted"/>
<dbReference type="Gene3D" id="1.20.120.1220">
    <property type="match status" value="1"/>
</dbReference>
<keyword evidence="3" id="KW-0378">Hydrolase</keyword>
<feature type="transmembrane region" description="Helical" evidence="1">
    <location>
        <begin position="33"/>
        <end position="50"/>
    </location>
</feature>
<dbReference type="GO" id="GO:0004190">
    <property type="term" value="F:aspartic-type endopeptidase activity"/>
    <property type="evidence" value="ECO:0007669"/>
    <property type="project" value="UniProtKB-EC"/>
</dbReference>
<feature type="transmembrane region" description="Helical" evidence="1">
    <location>
        <begin position="6"/>
        <end position="26"/>
    </location>
</feature>